<dbReference type="AlphaFoldDB" id="A0AAD9ZAR9"/>
<dbReference type="Proteomes" id="UP001276659">
    <property type="component" value="Unassembled WGS sequence"/>
</dbReference>
<organism evidence="2 3">
    <name type="scientific">Lepraria neglecta</name>
    <dbReference type="NCBI Taxonomy" id="209136"/>
    <lineage>
        <taxon>Eukaryota</taxon>
        <taxon>Fungi</taxon>
        <taxon>Dikarya</taxon>
        <taxon>Ascomycota</taxon>
        <taxon>Pezizomycotina</taxon>
        <taxon>Lecanoromycetes</taxon>
        <taxon>OSLEUM clade</taxon>
        <taxon>Lecanoromycetidae</taxon>
        <taxon>Lecanorales</taxon>
        <taxon>Lecanorineae</taxon>
        <taxon>Stereocaulaceae</taxon>
        <taxon>Lepraria</taxon>
    </lineage>
</organism>
<sequence length="187" mass="21634">MGIGWRVSGGNYPGKWLICNGIEPIDLTNKGHEPQSPSDFGKRRASDHANTPPPKRMKERTRPFAARLSKTQTKDLEEIDEPDFTRPHDKGFPTILEAMHHANRTLLDLAPKRLQSWLLFNRISNLMGMGLHWRRVWYLDNALELLSLLEDCDGWKVVDGKLEVVPELRDTTRDLISYKLKRAWLRP</sequence>
<evidence type="ECO:0000256" key="1">
    <source>
        <dbReference type="SAM" id="MobiDB-lite"/>
    </source>
</evidence>
<name>A0AAD9ZAR9_9LECA</name>
<evidence type="ECO:0000313" key="2">
    <source>
        <dbReference type="EMBL" id="KAK3174191.1"/>
    </source>
</evidence>
<accession>A0AAD9ZAR9</accession>
<feature type="region of interest" description="Disordered" evidence="1">
    <location>
        <begin position="28"/>
        <end position="62"/>
    </location>
</feature>
<comment type="caution">
    <text evidence="2">The sequence shown here is derived from an EMBL/GenBank/DDBJ whole genome shotgun (WGS) entry which is preliminary data.</text>
</comment>
<proteinExistence type="predicted"/>
<evidence type="ECO:0000313" key="3">
    <source>
        <dbReference type="Proteomes" id="UP001276659"/>
    </source>
</evidence>
<dbReference type="EMBL" id="JASNWA010000006">
    <property type="protein sequence ID" value="KAK3174191.1"/>
    <property type="molecule type" value="Genomic_DNA"/>
</dbReference>
<gene>
    <name evidence="2" type="ORF">OEA41_001435</name>
</gene>
<reference evidence="2" key="1">
    <citation type="submission" date="2022-11" db="EMBL/GenBank/DDBJ databases">
        <title>Chromosomal genome sequence assembly and mating type (MAT) locus characterization of the leprose asexual lichenized fungus Lepraria neglecta (Nyl.) Erichsen.</title>
        <authorList>
            <person name="Allen J.L."/>
            <person name="Pfeffer B."/>
        </authorList>
    </citation>
    <scope>NUCLEOTIDE SEQUENCE</scope>
    <source>
        <strain evidence="2">Allen 5258</strain>
    </source>
</reference>
<protein>
    <submittedName>
        <fullName evidence="2">Uncharacterized protein</fullName>
    </submittedName>
</protein>
<keyword evidence="3" id="KW-1185">Reference proteome</keyword>